<dbReference type="InterPro" id="IPR010872">
    <property type="entry name" value="MDMPI_C-term_domain"/>
</dbReference>
<gene>
    <name evidence="3" type="ORF">F7O44_17260</name>
</gene>
<dbReference type="SUPFAM" id="SSF109854">
    <property type="entry name" value="DinB/YfiT-like putative metalloenzymes"/>
    <property type="match status" value="1"/>
</dbReference>
<organism evidence="3 4">
    <name type="scientific">Phytoactinopolyspora mesophila</name>
    <dbReference type="NCBI Taxonomy" id="2650750"/>
    <lineage>
        <taxon>Bacteria</taxon>
        <taxon>Bacillati</taxon>
        <taxon>Actinomycetota</taxon>
        <taxon>Actinomycetes</taxon>
        <taxon>Jiangellales</taxon>
        <taxon>Jiangellaceae</taxon>
        <taxon>Phytoactinopolyspora</taxon>
    </lineage>
</organism>
<dbReference type="InterPro" id="IPR017517">
    <property type="entry name" value="Maleyloyr_isom"/>
</dbReference>
<dbReference type="Gene3D" id="1.20.120.450">
    <property type="entry name" value="dinb family like domain"/>
    <property type="match status" value="1"/>
</dbReference>
<dbReference type="AlphaFoldDB" id="A0A7K3M7B6"/>
<dbReference type="NCBIfam" id="TIGR03083">
    <property type="entry name" value="maleylpyruvate isomerase family mycothiol-dependent enzyme"/>
    <property type="match status" value="1"/>
</dbReference>
<dbReference type="InterPro" id="IPR024344">
    <property type="entry name" value="MDMPI_metal-binding"/>
</dbReference>
<dbReference type="EMBL" id="WLZY01000006">
    <property type="protein sequence ID" value="NDL58822.1"/>
    <property type="molecule type" value="Genomic_DNA"/>
</dbReference>
<dbReference type="GO" id="GO:0016853">
    <property type="term" value="F:isomerase activity"/>
    <property type="evidence" value="ECO:0007669"/>
    <property type="project" value="UniProtKB-KW"/>
</dbReference>
<dbReference type="Pfam" id="PF07398">
    <property type="entry name" value="MDMPI_C"/>
    <property type="match status" value="1"/>
</dbReference>
<dbReference type="InterPro" id="IPR036527">
    <property type="entry name" value="SCP2_sterol-bd_dom_sf"/>
</dbReference>
<dbReference type="GO" id="GO:0046872">
    <property type="term" value="F:metal ion binding"/>
    <property type="evidence" value="ECO:0007669"/>
    <property type="project" value="InterPro"/>
</dbReference>
<protein>
    <submittedName>
        <fullName evidence="3">Maleylpyruvate isomerase family mycothiol-dependent enzyme</fullName>
    </submittedName>
</protein>
<evidence type="ECO:0000259" key="2">
    <source>
        <dbReference type="Pfam" id="PF11716"/>
    </source>
</evidence>
<name>A0A7K3M7B6_9ACTN</name>
<keyword evidence="3" id="KW-0670">Pyruvate</keyword>
<dbReference type="SUPFAM" id="SSF55718">
    <property type="entry name" value="SCP-like"/>
    <property type="match status" value="1"/>
</dbReference>
<evidence type="ECO:0000259" key="1">
    <source>
        <dbReference type="Pfam" id="PF07398"/>
    </source>
</evidence>
<evidence type="ECO:0000313" key="4">
    <source>
        <dbReference type="Proteomes" id="UP000460435"/>
    </source>
</evidence>
<feature type="domain" description="Mycothiol-dependent maleylpyruvate isomerase metal-binding" evidence="2">
    <location>
        <begin position="24"/>
        <end position="154"/>
    </location>
</feature>
<feature type="domain" description="MDMPI C-terminal" evidence="1">
    <location>
        <begin position="163"/>
        <end position="241"/>
    </location>
</feature>
<keyword evidence="4" id="KW-1185">Reference proteome</keyword>
<reference evidence="3 4" key="1">
    <citation type="submission" date="2019-11" db="EMBL/GenBank/DDBJ databases">
        <authorList>
            <person name="Li X.-J."/>
            <person name="Feng X.-M."/>
        </authorList>
    </citation>
    <scope>NUCLEOTIDE SEQUENCE [LARGE SCALE GENOMIC DNA]</scope>
    <source>
        <strain evidence="3 4">XMNu-373</strain>
    </source>
</reference>
<evidence type="ECO:0000313" key="3">
    <source>
        <dbReference type="EMBL" id="NDL58822.1"/>
    </source>
</evidence>
<accession>A0A7K3M7B6</accession>
<proteinExistence type="predicted"/>
<dbReference type="Proteomes" id="UP000460435">
    <property type="component" value="Unassembled WGS sequence"/>
</dbReference>
<dbReference type="InterPro" id="IPR034660">
    <property type="entry name" value="DinB/YfiT-like"/>
</dbReference>
<comment type="caution">
    <text evidence="3">The sequence shown here is derived from an EMBL/GenBank/DDBJ whole genome shotgun (WGS) entry which is preliminary data.</text>
</comment>
<sequence>MAEAETVAVTPDVEVVLEECASAGGVLRDVLAAVDDEFVNAPSALPGWSRGHVLAHIANVGDAAARQVEYAARAELVEFYDGGREGRNAAIEAGAVLPASEHQERLARVFDRLEQTWPPPGSALWDQRVSYREGTVFGVALAWWRETRIHLVDLDAGIGADTWSETFCRHLFEFLAPRLPSGTTVELRPNGHEPWRAPDAPSTPPYVSVHGDIHDIAMWLAGRVPACMPVAFVDGQRRVLPALDPWPSAR</sequence>
<keyword evidence="3" id="KW-0413">Isomerase</keyword>
<dbReference type="Pfam" id="PF11716">
    <property type="entry name" value="MDMPI_N"/>
    <property type="match status" value="1"/>
</dbReference>